<dbReference type="Gene3D" id="1.20.58.120">
    <property type="entry name" value="BAG domain"/>
    <property type="match status" value="1"/>
</dbReference>
<evidence type="ECO:0000313" key="3">
    <source>
        <dbReference type="EMBL" id="KAG9454948.1"/>
    </source>
</evidence>
<dbReference type="Pfam" id="PF02179">
    <property type="entry name" value="BAG"/>
    <property type="match status" value="1"/>
</dbReference>
<organism evidence="3 4">
    <name type="scientific">Aristolochia fimbriata</name>
    <name type="common">White veined hardy Dutchman's pipe vine</name>
    <dbReference type="NCBI Taxonomy" id="158543"/>
    <lineage>
        <taxon>Eukaryota</taxon>
        <taxon>Viridiplantae</taxon>
        <taxon>Streptophyta</taxon>
        <taxon>Embryophyta</taxon>
        <taxon>Tracheophyta</taxon>
        <taxon>Spermatophyta</taxon>
        <taxon>Magnoliopsida</taxon>
        <taxon>Magnoliidae</taxon>
        <taxon>Piperales</taxon>
        <taxon>Aristolochiaceae</taxon>
        <taxon>Aristolochia</taxon>
    </lineage>
</organism>
<dbReference type="PANTHER" id="PTHR33322:SF8">
    <property type="entry name" value="BAG FAMILY MOLECULAR CHAPERONE REGULATOR 5, MITOCHONDRIAL"/>
    <property type="match status" value="1"/>
</dbReference>
<dbReference type="AlphaFoldDB" id="A0AAV7F1P6"/>
<dbReference type="Proteomes" id="UP000825729">
    <property type="component" value="Unassembled WGS sequence"/>
</dbReference>
<dbReference type="SUPFAM" id="SSF63491">
    <property type="entry name" value="BAG domain"/>
    <property type="match status" value="1"/>
</dbReference>
<evidence type="ECO:0000313" key="4">
    <source>
        <dbReference type="Proteomes" id="UP000825729"/>
    </source>
</evidence>
<evidence type="ECO:0000259" key="2">
    <source>
        <dbReference type="PROSITE" id="PS51035"/>
    </source>
</evidence>
<sequence length="208" mass="23194">MEGSFAYSHHITLSYSHSDQKAPTGTLEIPVDFHPDPPTPVPVALPDSVRSAAAAKIQSAYRRRRIRALIRAIATVNADADRLERLIQRQDTVDAVRSDARERIRMNEALMALLLRLDAVPGIDPSVREKRRAASRRIVALQEVLDAVAEERIEVGEGFFPASWEEIVGGGAERGGGEEAGEYHPVYRCMERLGLWFPGYDVNTMYKL</sequence>
<dbReference type="SMART" id="SM00264">
    <property type="entry name" value="BAG"/>
    <property type="match status" value="1"/>
</dbReference>
<name>A0AAV7F1P6_ARIFI</name>
<dbReference type="GO" id="GO:0006457">
    <property type="term" value="P:protein folding"/>
    <property type="evidence" value="ECO:0007669"/>
    <property type="project" value="TreeGrafter"/>
</dbReference>
<dbReference type="GO" id="GO:0051087">
    <property type="term" value="F:protein-folding chaperone binding"/>
    <property type="evidence" value="ECO:0007669"/>
    <property type="project" value="InterPro"/>
</dbReference>
<proteinExistence type="predicted"/>
<dbReference type="InterPro" id="IPR036533">
    <property type="entry name" value="BAG_dom_sf"/>
</dbReference>
<reference evidence="3 4" key="1">
    <citation type="submission" date="2021-07" db="EMBL/GenBank/DDBJ databases">
        <title>The Aristolochia fimbriata genome: insights into angiosperm evolution, floral development and chemical biosynthesis.</title>
        <authorList>
            <person name="Jiao Y."/>
        </authorList>
    </citation>
    <scope>NUCLEOTIDE SEQUENCE [LARGE SCALE GENOMIC DNA]</scope>
    <source>
        <strain evidence="3">IBCAS-2021</strain>
        <tissue evidence="3">Leaf</tissue>
    </source>
</reference>
<keyword evidence="4" id="KW-1185">Reference proteome</keyword>
<keyword evidence="1" id="KW-0143">Chaperone</keyword>
<gene>
    <name evidence="3" type="ORF">H6P81_007852</name>
</gene>
<dbReference type="GO" id="GO:0009506">
    <property type="term" value="C:plasmodesma"/>
    <property type="evidence" value="ECO:0007669"/>
    <property type="project" value="TreeGrafter"/>
</dbReference>
<dbReference type="InterPro" id="IPR040400">
    <property type="entry name" value="BAG5/6/7/8"/>
</dbReference>
<evidence type="ECO:0000256" key="1">
    <source>
        <dbReference type="ARBA" id="ARBA00023186"/>
    </source>
</evidence>
<protein>
    <recommendedName>
        <fullName evidence="2">BAG domain-containing protein</fullName>
    </recommendedName>
</protein>
<dbReference type="EMBL" id="JAINDJ010000003">
    <property type="protein sequence ID" value="KAG9454948.1"/>
    <property type="molecule type" value="Genomic_DNA"/>
</dbReference>
<dbReference type="PROSITE" id="PS51035">
    <property type="entry name" value="BAG"/>
    <property type="match status" value="1"/>
</dbReference>
<accession>A0AAV7F1P6</accession>
<comment type="caution">
    <text evidence="3">The sequence shown here is derived from an EMBL/GenBank/DDBJ whole genome shotgun (WGS) entry which is preliminary data.</text>
</comment>
<feature type="domain" description="BAG" evidence="2">
    <location>
        <begin position="72"/>
        <end position="149"/>
    </location>
</feature>
<dbReference type="PANTHER" id="PTHR33322">
    <property type="entry name" value="BAG DOMAIN CONTAINING PROTEIN, EXPRESSED"/>
    <property type="match status" value="1"/>
</dbReference>
<dbReference type="InterPro" id="IPR003103">
    <property type="entry name" value="BAG_domain"/>
</dbReference>